<reference evidence="3" key="3">
    <citation type="submission" date="2020-12" db="UniProtKB">
        <authorList>
            <consortium name="WormBaseParasite"/>
        </authorList>
    </citation>
    <scope>IDENTIFICATION</scope>
</reference>
<evidence type="ECO:0000313" key="1">
    <source>
        <dbReference type="EMBL" id="CEF60096.1"/>
    </source>
</evidence>
<proteinExistence type="predicted"/>
<keyword evidence="2" id="KW-1185">Reference proteome</keyword>
<dbReference type="WormBase" id="SRAE_X000183600">
    <property type="protein sequence ID" value="SRP05986"/>
    <property type="gene ID" value="WBGene00267413"/>
</dbReference>
<dbReference type="EMBL" id="LN609397">
    <property type="protein sequence ID" value="CEF60096.1"/>
    <property type="molecule type" value="Genomic_DNA"/>
</dbReference>
<dbReference type="WBParaSite" id="SRAE_X000183600.1">
    <property type="protein sequence ID" value="SRAE_X000183600.1"/>
    <property type="gene ID" value="WBGene00267413"/>
</dbReference>
<sequence length="229" mass="27264">MIIEFEKLFNNSRHDLLKNFYKTNHYNLFDIRNDQLYSNIENLELFEKYYFVYKILSQKKFDKDKKDTFFEKLNNSQQNIEIINKNKLIFKKLSTTTYVPVYKILNNLKIEKLNQTTIKDKSIFKKIYLPERYNSNEIKKSLIPKKENESNYLEKNFKNLQDNDSSISGNLEPMSKDYHIVNISKINQNPLHKNNTIYKVIQNILNILLQTNDKSNGNSVDGIVKNVNS</sequence>
<dbReference type="Proteomes" id="UP000035682">
    <property type="component" value="Unplaced"/>
</dbReference>
<protein>
    <submittedName>
        <fullName evidence="1 3">Uncharacterized protein</fullName>
    </submittedName>
</protein>
<evidence type="ECO:0000313" key="3">
    <source>
        <dbReference type="WBParaSite" id="SRAE_X000183600.1"/>
    </source>
</evidence>
<dbReference type="AlphaFoldDB" id="A0A090KW41"/>
<dbReference type="RefSeq" id="XP_024499306.1">
    <property type="nucleotide sequence ID" value="XM_024653462.1"/>
</dbReference>
<evidence type="ECO:0000313" key="4">
    <source>
        <dbReference type="WormBase" id="SRAE_X000183600"/>
    </source>
</evidence>
<reference evidence="2" key="1">
    <citation type="submission" date="2014-09" db="EMBL/GenBank/DDBJ databases">
        <authorList>
            <person name="Martin A.A."/>
        </authorList>
    </citation>
    <scope>NUCLEOTIDE SEQUENCE</scope>
    <source>
        <strain evidence="2">ED321</strain>
    </source>
</reference>
<accession>A0A090KW41</accession>
<name>A0A090KW41_STRRB</name>
<reference evidence="1" key="2">
    <citation type="submission" date="2014-09" db="EMBL/GenBank/DDBJ databases">
        <authorList>
            <person name="Aslett A.Martin."/>
        </authorList>
    </citation>
    <scope>NUCLEOTIDE SEQUENCE</scope>
    <source>
        <strain evidence="1">ED321 Heterogonic</strain>
    </source>
</reference>
<dbReference type="GeneID" id="36384907"/>
<evidence type="ECO:0000313" key="2">
    <source>
        <dbReference type="Proteomes" id="UP000035682"/>
    </source>
</evidence>
<gene>
    <name evidence="1 3 4" type="ORF">SRAE_X000183600</name>
</gene>
<dbReference type="CTD" id="36384907"/>
<organism evidence="1">
    <name type="scientific">Strongyloides ratti</name>
    <name type="common">Parasitic roundworm</name>
    <dbReference type="NCBI Taxonomy" id="34506"/>
    <lineage>
        <taxon>Eukaryota</taxon>
        <taxon>Metazoa</taxon>
        <taxon>Ecdysozoa</taxon>
        <taxon>Nematoda</taxon>
        <taxon>Chromadorea</taxon>
        <taxon>Rhabditida</taxon>
        <taxon>Tylenchina</taxon>
        <taxon>Panagrolaimomorpha</taxon>
        <taxon>Strongyloidoidea</taxon>
        <taxon>Strongyloididae</taxon>
        <taxon>Strongyloides</taxon>
    </lineage>
</organism>